<reference evidence="1 2" key="1">
    <citation type="journal article" date="2014" name="Genome Announc.">
        <title>Draft Genome Sequence of the Boron-Tolerant and Moderately Halotolerant Bacterium Gracilibacillus boraciitolerans JCM 21714T.</title>
        <authorList>
            <person name="Ahmed I."/>
            <person name="Oshima K."/>
            <person name="Suda W."/>
            <person name="Kitamura K."/>
            <person name="Iida T."/>
            <person name="Ohmori Y."/>
            <person name="Fujiwara T."/>
            <person name="Hattori M."/>
            <person name="Ohkuma M."/>
        </authorList>
    </citation>
    <scope>NUCLEOTIDE SEQUENCE [LARGE SCALE GENOMIC DNA]</scope>
    <source>
        <strain evidence="1 2">JCM 21714</strain>
    </source>
</reference>
<organism evidence="1 2">
    <name type="scientific">Gracilibacillus boraciitolerans JCM 21714</name>
    <dbReference type="NCBI Taxonomy" id="1298598"/>
    <lineage>
        <taxon>Bacteria</taxon>
        <taxon>Bacillati</taxon>
        <taxon>Bacillota</taxon>
        <taxon>Bacilli</taxon>
        <taxon>Bacillales</taxon>
        <taxon>Bacillaceae</taxon>
        <taxon>Gracilibacillus</taxon>
    </lineage>
</organism>
<dbReference type="Proteomes" id="UP000019102">
    <property type="component" value="Unassembled WGS sequence"/>
</dbReference>
<keyword evidence="2" id="KW-1185">Reference proteome</keyword>
<name>W4VGA8_9BACI</name>
<evidence type="ECO:0000313" key="1">
    <source>
        <dbReference type="EMBL" id="GAE91853.1"/>
    </source>
</evidence>
<gene>
    <name evidence="1" type="ORF">JCM21714_812</name>
</gene>
<sequence length="92" mass="10696">MDGEGGIRAFHQNSVVRTVVEKCIQNTTEGIMDMNTNSRMSSQLDKGPGGLSRFFLIYILRRGKGGRCNREEYLQEKRREMQERKRFAIRVI</sequence>
<protein>
    <submittedName>
        <fullName evidence="1">Uncharacterized protein</fullName>
    </submittedName>
</protein>
<dbReference type="EMBL" id="BAVS01000001">
    <property type="protein sequence ID" value="GAE91853.1"/>
    <property type="molecule type" value="Genomic_DNA"/>
</dbReference>
<proteinExistence type="predicted"/>
<dbReference type="AlphaFoldDB" id="W4VGA8"/>
<evidence type="ECO:0000313" key="2">
    <source>
        <dbReference type="Proteomes" id="UP000019102"/>
    </source>
</evidence>
<comment type="caution">
    <text evidence="1">The sequence shown here is derived from an EMBL/GenBank/DDBJ whole genome shotgun (WGS) entry which is preliminary data.</text>
</comment>
<accession>W4VGA8</accession>